<dbReference type="PANTHER" id="PTHR43298">
    <property type="entry name" value="MULTIDRUG RESISTANCE PROTEIN NORM-RELATED"/>
    <property type="match status" value="1"/>
</dbReference>
<organism evidence="6 7">
    <name type="scientific">Aphanomyces stellatus</name>
    <dbReference type="NCBI Taxonomy" id="120398"/>
    <lineage>
        <taxon>Eukaryota</taxon>
        <taxon>Sar</taxon>
        <taxon>Stramenopiles</taxon>
        <taxon>Oomycota</taxon>
        <taxon>Saprolegniomycetes</taxon>
        <taxon>Saprolegniales</taxon>
        <taxon>Verrucalvaceae</taxon>
        <taxon>Aphanomyces</taxon>
    </lineage>
</organism>
<evidence type="ECO:0000313" key="5">
    <source>
        <dbReference type="EMBL" id="KAF0688696.1"/>
    </source>
</evidence>
<dbReference type="Proteomes" id="UP000332933">
    <property type="component" value="Unassembled WGS sequence"/>
</dbReference>
<feature type="transmembrane region" description="Helical" evidence="4">
    <location>
        <begin position="102"/>
        <end position="125"/>
    </location>
</feature>
<dbReference type="EMBL" id="CAADRA010006730">
    <property type="protein sequence ID" value="VFT96394.1"/>
    <property type="molecule type" value="Genomic_DNA"/>
</dbReference>
<feature type="transmembrane region" description="Helical" evidence="4">
    <location>
        <begin position="367"/>
        <end position="390"/>
    </location>
</feature>
<dbReference type="GO" id="GO:0042910">
    <property type="term" value="F:xenobiotic transmembrane transporter activity"/>
    <property type="evidence" value="ECO:0007669"/>
    <property type="project" value="InterPro"/>
</dbReference>
<comment type="similarity">
    <text evidence="1">Belongs to the multi antimicrobial extrusion (MATE) (TC 2.A.66.1) family.</text>
</comment>
<dbReference type="GO" id="GO:0005886">
    <property type="term" value="C:plasma membrane"/>
    <property type="evidence" value="ECO:0007669"/>
    <property type="project" value="TreeGrafter"/>
</dbReference>
<feature type="transmembrane region" description="Helical" evidence="4">
    <location>
        <begin position="294"/>
        <end position="314"/>
    </location>
</feature>
<feature type="transmembrane region" description="Helical" evidence="4">
    <location>
        <begin position="411"/>
        <end position="433"/>
    </location>
</feature>
<feature type="transmembrane region" description="Helical" evidence="4">
    <location>
        <begin position="335"/>
        <end position="361"/>
    </location>
</feature>
<accession>A0A485LDT7</accession>
<dbReference type="AlphaFoldDB" id="A0A485LDT7"/>
<gene>
    <name evidence="6" type="primary">Aste57867_19694</name>
    <name evidence="5" type="ORF">As57867_019629</name>
    <name evidence="6" type="ORF">ASTE57867_19694</name>
</gene>
<feature type="transmembrane region" description="Helical" evidence="4">
    <location>
        <begin position="187"/>
        <end position="213"/>
    </location>
</feature>
<feature type="transmembrane region" description="Helical" evidence="4">
    <location>
        <begin position="225"/>
        <end position="246"/>
    </location>
</feature>
<feature type="transmembrane region" description="Helical" evidence="4">
    <location>
        <begin position="483"/>
        <end position="502"/>
    </location>
</feature>
<reference evidence="6 7" key="1">
    <citation type="submission" date="2019-03" db="EMBL/GenBank/DDBJ databases">
        <authorList>
            <person name="Gaulin E."/>
            <person name="Dumas B."/>
        </authorList>
    </citation>
    <scope>NUCLEOTIDE SEQUENCE [LARGE SCALE GENOMIC DNA]</scope>
    <source>
        <strain evidence="6">CBS 568.67</strain>
    </source>
</reference>
<proteinExistence type="inferred from homology"/>
<feature type="transmembrane region" description="Helical" evidence="4">
    <location>
        <begin position="445"/>
        <end position="463"/>
    </location>
</feature>
<feature type="compositionally biased region" description="Low complexity" evidence="3">
    <location>
        <begin position="555"/>
        <end position="564"/>
    </location>
</feature>
<evidence type="ECO:0000256" key="2">
    <source>
        <dbReference type="ARBA" id="ARBA00022448"/>
    </source>
</evidence>
<feature type="transmembrane region" description="Helical" evidence="4">
    <location>
        <begin position="156"/>
        <end position="175"/>
    </location>
</feature>
<evidence type="ECO:0000256" key="3">
    <source>
        <dbReference type="SAM" id="MobiDB-lite"/>
    </source>
</evidence>
<evidence type="ECO:0000256" key="1">
    <source>
        <dbReference type="ARBA" id="ARBA00010199"/>
    </source>
</evidence>
<dbReference type="PANTHER" id="PTHR43298:SF2">
    <property type="entry name" value="FMN_FAD EXPORTER YEEO-RELATED"/>
    <property type="match status" value="1"/>
</dbReference>
<keyword evidence="4" id="KW-0472">Membrane</keyword>
<evidence type="ECO:0000313" key="6">
    <source>
        <dbReference type="EMBL" id="VFT96394.1"/>
    </source>
</evidence>
<dbReference type="InterPro" id="IPR002528">
    <property type="entry name" value="MATE_fam"/>
</dbReference>
<name>A0A485LDT7_9STRA</name>
<dbReference type="EMBL" id="VJMH01006707">
    <property type="protein sequence ID" value="KAF0688696.1"/>
    <property type="molecule type" value="Genomic_DNA"/>
</dbReference>
<evidence type="ECO:0000256" key="4">
    <source>
        <dbReference type="SAM" id="Phobius"/>
    </source>
</evidence>
<feature type="transmembrane region" description="Helical" evidence="4">
    <location>
        <begin position="253"/>
        <end position="274"/>
    </location>
</feature>
<keyword evidence="4" id="KW-1133">Transmembrane helix</keyword>
<keyword evidence="4" id="KW-0812">Transmembrane</keyword>
<sequence>MAIKAPFSVHQVTCLVPAGCHAIIYNNYCEGTNGKQRLIVPRGHGSLHRNKDPDVSHSVAAIQVAPPFNSSTSRWAPVRVHFTLRFAMNTTNHTPLPRSIPALVATIAAMAVPLSLNLLVSQVMINTDAAFLGHLGTQELAGVAVANTWMMVPYEFMYYGILALNTLCSVAAGAGRHALVGTWLQTALVFAIGGAVVVALWYCVAVGEIVALSMDDVETVACGTVFARLMALAMVPQLAFGALASFFASVEIVLPTTVCCVVTMGLNVVFNQVLIHGVGAWPGLGFIGSPLATLASSVLQLVIFLAYTVVYRGLHRPYWAGWSVDCIRWTRLKTFLGLAIPIGASMAAEWAASAVATSFLATHGADVVAAQAVLLSLYTIVYAGSSGASTATQMLVARFLGMGASMTARRVAFIGAGLVVAIVTFFLVGILVSPAHVLSIWTDDAAVVALCASVSLEFGIYLVVNGVRYHVEECLYAMHKGTLVFVANNVGCWGAFLPLAYLGTMHWGWGLHGYWRADLAGEVVKLVILVIFGWLRLNWDAETKVAAQSLADSTDSETSSTLDSPTWDSSDTMYDRVKTPKADEPVSIVVV</sequence>
<dbReference type="OrthoDB" id="2126698at2759"/>
<dbReference type="Pfam" id="PF01554">
    <property type="entry name" value="MatE"/>
    <property type="match status" value="2"/>
</dbReference>
<keyword evidence="2" id="KW-0813">Transport</keyword>
<reference evidence="5" key="2">
    <citation type="submission" date="2019-06" db="EMBL/GenBank/DDBJ databases">
        <title>Genomics analysis of Aphanomyces spp. identifies a new class of oomycete effector associated with host adaptation.</title>
        <authorList>
            <person name="Gaulin E."/>
        </authorList>
    </citation>
    <scope>NUCLEOTIDE SEQUENCE</scope>
    <source>
        <strain evidence="5">CBS 578.67</strain>
    </source>
</reference>
<protein>
    <submittedName>
        <fullName evidence="6">Aste57867_19694 protein</fullName>
    </submittedName>
</protein>
<dbReference type="GO" id="GO:0015297">
    <property type="term" value="F:antiporter activity"/>
    <property type="evidence" value="ECO:0007669"/>
    <property type="project" value="InterPro"/>
</dbReference>
<feature type="region of interest" description="Disordered" evidence="3">
    <location>
        <begin position="555"/>
        <end position="574"/>
    </location>
</feature>
<keyword evidence="7" id="KW-1185">Reference proteome</keyword>
<feature type="transmembrane region" description="Helical" evidence="4">
    <location>
        <begin position="514"/>
        <end position="535"/>
    </location>
</feature>
<evidence type="ECO:0000313" key="7">
    <source>
        <dbReference type="Proteomes" id="UP000332933"/>
    </source>
</evidence>
<dbReference type="InterPro" id="IPR050222">
    <property type="entry name" value="MATE_MdtK"/>
</dbReference>
<dbReference type="NCBIfam" id="TIGR00797">
    <property type="entry name" value="matE"/>
    <property type="match status" value="1"/>
</dbReference>